<evidence type="ECO:0000256" key="1">
    <source>
        <dbReference type="ARBA" id="ARBA00008798"/>
    </source>
</evidence>
<keyword evidence="3" id="KW-0808">Transferase</keyword>
<dbReference type="PANTHER" id="PTHR32248">
    <property type="entry name" value="RNA POLYMERASE SIGMA-54 FACTOR"/>
    <property type="match status" value="1"/>
</dbReference>
<dbReference type="Pfam" id="PF04552">
    <property type="entry name" value="Sigma54_DBD"/>
    <property type="match status" value="1"/>
</dbReference>
<dbReference type="AlphaFoldDB" id="A0A8J7W4N4"/>
<reference evidence="12" key="2">
    <citation type="submission" date="2021-04" db="EMBL/GenBank/DDBJ databases">
        <authorList>
            <person name="Liu J."/>
        </authorList>
    </citation>
    <scope>NUCLEOTIDE SEQUENCE</scope>
    <source>
        <strain evidence="12">BAD-6</strain>
    </source>
</reference>
<evidence type="ECO:0000313" key="12">
    <source>
        <dbReference type="EMBL" id="MBR0600261.1"/>
    </source>
</evidence>
<dbReference type="Pfam" id="PF00309">
    <property type="entry name" value="Sigma54_AID"/>
    <property type="match status" value="1"/>
</dbReference>
<keyword evidence="6" id="KW-0731">Sigma factor</keyword>
<reference evidence="12" key="1">
    <citation type="submission" date="2021-04" db="EMBL/GenBank/DDBJ databases">
        <title>Sinoanaerobacter chloroacetimidivorans sp. nov., an obligate anaerobic bacterium isolated from anaerobic sludge.</title>
        <authorList>
            <person name="Bao Y."/>
        </authorList>
    </citation>
    <scope>NUCLEOTIDE SEQUENCE</scope>
    <source>
        <strain evidence="12">BAD-6</strain>
    </source>
</reference>
<evidence type="ECO:0000256" key="9">
    <source>
        <dbReference type="SAM" id="MobiDB-lite"/>
    </source>
</evidence>
<dbReference type="GO" id="GO:0016987">
    <property type="term" value="F:sigma factor activity"/>
    <property type="evidence" value="ECO:0007669"/>
    <property type="project" value="UniProtKB-KW"/>
</dbReference>
<dbReference type="GO" id="GO:0000428">
    <property type="term" value="C:DNA-directed RNA polymerase complex"/>
    <property type="evidence" value="ECO:0007669"/>
    <property type="project" value="UniProtKB-KW"/>
</dbReference>
<evidence type="ECO:0000256" key="4">
    <source>
        <dbReference type="ARBA" id="ARBA00022695"/>
    </source>
</evidence>
<dbReference type="PIRSF" id="PIRSF000774">
    <property type="entry name" value="RpoN"/>
    <property type="match status" value="1"/>
</dbReference>
<dbReference type="NCBIfam" id="TIGR02395">
    <property type="entry name" value="rpoN_sigma"/>
    <property type="match status" value="1"/>
</dbReference>
<dbReference type="InterPro" id="IPR007634">
    <property type="entry name" value="RNA_pol_sigma_54_DNA-bd"/>
</dbReference>
<dbReference type="InterPro" id="IPR007046">
    <property type="entry name" value="RNA_pol_sigma_54_core-bd"/>
</dbReference>
<dbReference type="GO" id="GO:0001216">
    <property type="term" value="F:DNA-binding transcription activator activity"/>
    <property type="evidence" value="ECO:0007669"/>
    <property type="project" value="InterPro"/>
</dbReference>
<dbReference type="Proteomes" id="UP000675664">
    <property type="component" value="Unassembled WGS sequence"/>
</dbReference>
<evidence type="ECO:0000256" key="5">
    <source>
        <dbReference type="ARBA" id="ARBA00023015"/>
    </source>
</evidence>
<organism evidence="12 13">
    <name type="scientific">Sinanaerobacter chloroacetimidivorans</name>
    <dbReference type="NCBI Taxonomy" id="2818044"/>
    <lineage>
        <taxon>Bacteria</taxon>
        <taxon>Bacillati</taxon>
        <taxon>Bacillota</taxon>
        <taxon>Clostridia</taxon>
        <taxon>Peptostreptococcales</taxon>
        <taxon>Anaerovoracaceae</taxon>
        <taxon>Sinanaerobacter</taxon>
    </lineage>
</organism>
<dbReference type="EMBL" id="JAGSND010000023">
    <property type="protein sequence ID" value="MBR0600261.1"/>
    <property type="molecule type" value="Genomic_DNA"/>
</dbReference>
<evidence type="ECO:0000256" key="2">
    <source>
        <dbReference type="ARBA" id="ARBA00022478"/>
    </source>
</evidence>
<keyword evidence="13" id="KW-1185">Reference proteome</keyword>
<keyword evidence="8" id="KW-0804">Transcription</keyword>
<accession>A0A8J7W4N4</accession>
<dbReference type="GO" id="GO:0006352">
    <property type="term" value="P:DNA-templated transcription initiation"/>
    <property type="evidence" value="ECO:0007669"/>
    <property type="project" value="InterPro"/>
</dbReference>
<feature type="region of interest" description="Disordered" evidence="9">
    <location>
        <begin position="52"/>
        <end position="72"/>
    </location>
</feature>
<comment type="similarity">
    <text evidence="1">Belongs to the sigma-54 factor family.</text>
</comment>
<feature type="compositionally biased region" description="Basic and acidic residues" evidence="9">
    <location>
        <begin position="62"/>
        <end position="72"/>
    </location>
</feature>
<protein>
    <submittedName>
        <fullName evidence="12">RNA polymerase factor sigma-54</fullName>
    </submittedName>
</protein>
<sequence length="470" mass="53816">MRLGYDLTIEQSQKLVMTPELIQAIQILQFNTQELESYVEEQLLTNPILEMAPAAPQSTDSEQEKPSDDFRSKEEHEIDWAEHFKEKEYDDISYKQWEYNTEKNEYTYEQYVSSEITLTEHLLFQLQFAPLKKSCRQAGRYIIESLDENGYMTLTLDEISRELSLSKDKVELVLSAIQSFDPAGVGARNLKECLLIQLAHQGNEDPLITEVINHYLEDIAGNRLNNIAKALNVTVREVQEISDIIKGLEPKPGRQFGSSSDTRYIVPDVIVEKVDDEYIVTVNESSAPKLTISPYYQKMLIDSDKESNISKFLTGRLNSALWLIRSIEQRRQTIYNVVCAVVKYQIDFFEEGPKHLKTLTLKQIADEVGIHESTVSRSINGKYMQTPRGVFEIKYFFTSGVSGNSGEGIASESIKTIIKEIVDKEDPKAPLSDQTMVEMLAERGIDISRRTVAKYRDEMNLPSSSKRKRY</sequence>
<keyword evidence="2" id="KW-0240">DNA-directed RNA polymerase</keyword>
<dbReference type="GO" id="GO:0016779">
    <property type="term" value="F:nucleotidyltransferase activity"/>
    <property type="evidence" value="ECO:0007669"/>
    <property type="project" value="UniProtKB-KW"/>
</dbReference>
<dbReference type="Pfam" id="PF04963">
    <property type="entry name" value="Sigma54_CBD"/>
    <property type="match status" value="1"/>
</dbReference>
<keyword evidence="5" id="KW-0805">Transcription regulation</keyword>
<dbReference type="PANTHER" id="PTHR32248:SF4">
    <property type="entry name" value="RNA POLYMERASE SIGMA-54 FACTOR"/>
    <property type="match status" value="1"/>
</dbReference>
<dbReference type="PROSITE" id="PS00718">
    <property type="entry name" value="SIGMA54_2"/>
    <property type="match status" value="1"/>
</dbReference>
<name>A0A8J7W4N4_9FIRM</name>
<dbReference type="Gene3D" id="1.10.10.1330">
    <property type="entry name" value="RNA polymerase sigma-54 factor, core-binding domain"/>
    <property type="match status" value="1"/>
</dbReference>
<evidence type="ECO:0000313" key="13">
    <source>
        <dbReference type="Proteomes" id="UP000675664"/>
    </source>
</evidence>
<comment type="caution">
    <text evidence="12">The sequence shown here is derived from an EMBL/GenBank/DDBJ whole genome shotgun (WGS) entry which is preliminary data.</text>
</comment>
<proteinExistence type="inferred from homology"/>
<evidence type="ECO:0000259" key="11">
    <source>
        <dbReference type="Pfam" id="PF04963"/>
    </source>
</evidence>
<dbReference type="RefSeq" id="WP_227020376.1">
    <property type="nucleotide sequence ID" value="NZ_JAGSND010000023.1"/>
</dbReference>
<feature type="domain" description="RNA polymerase sigma factor 54 core-binding" evidence="11">
    <location>
        <begin position="108"/>
        <end position="296"/>
    </location>
</feature>
<dbReference type="InterPro" id="IPR038709">
    <property type="entry name" value="RpoN_core-bd_sf"/>
</dbReference>
<dbReference type="NCBIfam" id="NF009118">
    <property type="entry name" value="PRK12469.1"/>
    <property type="match status" value="1"/>
</dbReference>
<dbReference type="PROSITE" id="PS50044">
    <property type="entry name" value="SIGMA54_3"/>
    <property type="match status" value="1"/>
</dbReference>
<dbReference type="InterPro" id="IPR000394">
    <property type="entry name" value="RNA_pol_sigma_54"/>
</dbReference>
<dbReference type="PRINTS" id="PR00045">
    <property type="entry name" value="SIGMA54FCT"/>
</dbReference>
<evidence type="ECO:0000259" key="10">
    <source>
        <dbReference type="Pfam" id="PF04552"/>
    </source>
</evidence>
<evidence type="ECO:0000256" key="3">
    <source>
        <dbReference type="ARBA" id="ARBA00022679"/>
    </source>
</evidence>
<dbReference type="Gene3D" id="1.10.10.60">
    <property type="entry name" value="Homeodomain-like"/>
    <property type="match status" value="1"/>
</dbReference>
<evidence type="ECO:0000256" key="6">
    <source>
        <dbReference type="ARBA" id="ARBA00023082"/>
    </source>
</evidence>
<keyword evidence="7" id="KW-0238">DNA-binding</keyword>
<dbReference type="GO" id="GO:0003677">
    <property type="term" value="F:DNA binding"/>
    <property type="evidence" value="ECO:0007669"/>
    <property type="project" value="UniProtKB-KW"/>
</dbReference>
<feature type="domain" description="RNA polymerase sigma factor 54 DNA-binding" evidence="10">
    <location>
        <begin position="312"/>
        <end position="469"/>
    </location>
</feature>
<keyword evidence="4" id="KW-0548">Nucleotidyltransferase</keyword>
<evidence type="ECO:0000256" key="7">
    <source>
        <dbReference type="ARBA" id="ARBA00023125"/>
    </source>
</evidence>
<evidence type="ECO:0000256" key="8">
    <source>
        <dbReference type="ARBA" id="ARBA00023163"/>
    </source>
</evidence>
<gene>
    <name evidence="12" type="primary">rpoN</name>
    <name evidence="12" type="ORF">KCX82_20530</name>
</gene>